<organism evidence="2 3">
    <name type="scientific">Glomus cerebriforme</name>
    <dbReference type="NCBI Taxonomy" id="658196"/>
    <lineage>
        <taxon>Eukaryota</taxon>
        <taxon>Fungi</taxon>
        <taxon>Fungi incertae sedis</taxon>
        <taxon>Mucoromycota</taxon>
        <taxon>Glomeromycotina</taxon>
        <taxon>Glomeromycetes</taxon>
        <taxon>Glomerales</taxon>
        <taxon>Glomeraceae</taxon>
        <taxon>Glomus</taxon>
    </lineage>
</organism>
<name>A0A397ST22_9GLOM</name>
<gene>
    <name evidence="2" type="ORF">C1645_772838</name>
</gene>
<accession>A0A397ST22</accession>
<evidence type="ECO:0000313" key="2">
    <source>
        <dbReference type="EMBL" id="RIA89310.1"/>
    </source>
</evidence>
<sequence>MSSNLFLSSMGGMSNCLLILSVPSNTCCIQNIIILLLFCFFVVFGRLGVVFFSCVFFSYCCSISVYRLIRLI</sequence>
<proteinExistence type="predicted"/>
<reference evidence="2 3" key="1">
    <citation type="submission" date="2018-06" db="EMBL/GenBank/DDBJ databases">
        <title>Comparative genomics reveals the genomic features of Rhizophagus irregularis, R. cerebriforme, R. diaphanum and Gigaspora rosea, and their symbiotic lifestyle signature.</title>
        <authorList>
            <person name="Morin E."/>
            <person name="San Clemente H."/>
            <person name="Chen E.C.H."/>
            <person name="De La Providencia I."/>
            <person name="Hainaut M."/>
            <person name="Kuo A."/>
            <person name="Kohler A."/>
            <person name="Murat C."/>
            <person name="Tang N."/>
            <person name="Roy S."/>
            <person name="Loubradou J."/>
            <person name="Henrissat B."/>
            <person name="Grigoriev I.V."/>
            <person name="Corradi N."/>
            <person name="Roux C."/>
            <person name="Martin F.M."/>
        </authorList>
    </citation>
    <scope>NUCLEOTIDE SEQUENCE [LARGE SCALE GENOMIC DNA]</scope>
    <source>
        <strain evidence="2 3">DAOM 227022</strain>
    </source>
</reference>
<keyword evidence="1" id="KW-0812">Transmembrane</keyword>
<dbReference type="AlphaFoldDB" id="A0A397ST22"/>
<dbReference type="EMBL" id="QKYT01000225">
    <property type="protein sequence ID" value="RIA89310.1"/>
    <property type="molecule type" value="Genomic_DNA"/>
</dbReference>
<comment type="caution">
    <text evidence="2">The sequence shown here is derived from an EMBL/GenBank/DDBJ whole genome shotgun (WGS) entry which is preliminary data.</text>
</comment>
<protein>
    <submittedName>
        <fullName evidence="2">Uncharacterized protein</fullName>
    </submittedName>
</protein>
<feature type="transmembrane region" description="Helical" evidence="1">
    <location>
        <begin position="49"/>
        <end position="69"/>
    </location>
</feature>
<evidence type="ECO:0000256" key="1">
    <source>
        <dbReference type="SAM" id="Phobius"/>
    </source>
</evidence>
<evidence type="ECO:0000313" key="3">
    <source>
        <dbReference type="Proteomes" id="UP000265703"/>
    </source>
</evidence>
<feature type="transmembrane region" description="Helical" evidence="1">
    <location>
        <begin position="16"/>
        <end position="43"/>
    </location>
</feature>
<dbReference type="Proteomes" id="UP000265703">
    <property type="component" value="Unassembled WGS sequence"/>
</dbReference>
<keyword evidence="1" id="KW-0472">Membrane</keyword>
<keyword evidence="1" id="KW-1133">Transmembrane helix</keyword>
<keyword evidence="3" id="KW-1185">Reference proteome</keyword>